<dbReference type="RefSeq" id="WP_378983163.1">
    <property type="nucleotide sequence ID" value="NZ_JBHRVD010000001.1"/>
</dbReference>
<keyword evidence="2" id="KW-0732">Signal</keyword>
<proteinExistence type="predicted"/>
<dbReference type="PROSITE" id="PS51257">
    <property type="entry name" value="PROKAR_LIPOPROTEIN"/>
    <property type="match status" value="1"/>
</dbReference>
<protein>
    <recommendedName>
        <fullName evidence="5">Exopolysaccharide production protein YjbE</fullName>
    </recommendedName>
</protein>
<evidence type="ECO:0008006" key="5">
    <source>
        <dbReference type="Google" id="ProtNLM"/>
    </source>
</evidence>
<feature type="signal peptide" evidence="2">
    <location>
        <begin position="1"/>
        <end position="22"/>
    </location>
</feature>
<comment type="caution">
    <text evidence="3">The sequence shown here is derived from an EMBL/GenBank/DDBJ whole genome shotgun (WGS) entry which is preliminary data.</text>
</comment>
<dbReference type="Proteomes" id="UP001595648">
    <property type="component" value="Unassembled WGS sequence"/>
</dbReference>
<reference evidence="4" key="1">
    <citation type="journal article" date="2019" name="Int. J. Syst. Evol. Microbiol.">
        <title>The Global Catalogue of Microorganisms (GCM) 10K type strain sequencing project: providing services to taxonomists for standard genome sequencing and annotation.</title>
        <authorList>
            <consortium name="The Broad Institute Genomics Platform"/>
            <consortium name="The Broad Institute Genome Sequencing Center for Infectious Disease"/>
            <person name="Wu L."/>
            <person name="Ma J."/>
        </authorList>
    </citation>
    <scope>NUCLEOTIDE SEQUENCE [LARGE SCALE GENOMIC DNA]</scope>
    <source>
        <strain evidence="4">ICMP 19515</strain>
    </source>
</reference>
<keyword evidence="4" id="KW-1185">Reference proteome</keyword>
<evidence type="ECO:0000256" key="2">
    <source>
        <dbReference type="SAM" id="SignalP"/>
    </source>
</evidence>
<feature type="compositionally biased region" description="Polar residues" evidence="1">
    <location>
        <begin position="29"/>
        <end position="40"/>
    </location>
</feature>
<evidence type="ECO:0000313" key="4">
    <source>
        <dbReference type="Proteomes" id="UP001595648"/>
    </source>
</evidence>
<accession>A0ABV7MW29</accession>
<feature type="chain" id="PRO_5046044931" description="Exopolysaccharide production protein YjbE" evidence="2">
    <location>
        <begin position="23"/>
        <end position="111"/>
    </location>
</feature>
<sequence length="111" mass="10767">MMKMASLVIAIAVSLSAGAATAACPDKSAANTGADTQQTAGIAKDGTHAPLETPKAADSAGKPAAKDGSTMPLAGAEGGGDKNLATSQQDVEAQQHGDKAAAAKADDSCKD</sequence>
<feature type="region of interest" description="Disordered" evidence="1">
    <location>
        <begin position="24"/>
        <end position="111"/>
    </location>
</feature>
<organism evidence="3 4">
    <name type="scientific">Mesorhizobium cantuariense</name>
    <dbReference type="NCBI Taxonomy" id="1300275"/>
    <lineage>
        <taxon>Bacteria</taxon>
        <taxon>Pseudomonadati</taxon>
        <taxon>Pseudomonadota</taxon>
        <taxon>Alphaproteobacteria</taxon>
        <taxon>Hyphomicrobiales</taxon>
        <taxon>Phyllobacteriaceae</taxon>
        <taxon>Mesorhizobium</taxon>
    </lineage>
</organism>
<feature type="compositionally biased region" description="Basic and acidic residues" evidence="1">
    <location>
        <begin position="93"/>
        <end position="111"/>
    </location>
</feature>
<dbReference type="EMBL" id="JBHRVD010000001">
    <property type="protein sequence ID" value="MFC3325414.1"/>
    <property type="molecule type" value="Genomic_DNA"/>
</dbReference>
<gene>
    <name evidence="3" type="ORF">ACFOJ9_27120</name>
</gene>
<evidence type="ECO:0000313" key="3">
    <source>
        <dbReference type="EMBL" id="MFC3325414.1"/>
    </source>
</evidence>
<evidence type="ECO:0000256" key="1">
    <source>
        <dbReference type="SAM" id="MobiDB-lite"/>
    </source>
</evidence>
<name>A0ABV7MW29_9HYPH</name>